<evidence type="ECO:0000256" key="1">
    <source>
        <dbReference type="ARBA" id="ARBA00004141"/>
    </source>
</evidence>
<keyword evidence="8" id="KW-0378">Hydrolase</keyword>
<dbReference type="InterPro" id="IPR044838">
    <property type="entry name" value="EGY1-like"/>
</dbReference>
<dbReference type="GO" id="GO:0016020">
    <property type="term" value="C:membrane"/>
    <property type="evidence" value="ECO:0007669"/>
    <property type="project" value="UniProtKB-SubCell"/>
</dbReference>
<evidence type="ECO:0000256" key="3">
    <source>
        <dbReference type="ARBA" id="ARBA00007931"/>
    </source>
</evidence>
<protein>
    <submittedName>
        <fullName evidence="14">Uncharacterized protein</fullName>
    </submittedName>
</protein>
<keyword evidence="6" id="KW-0645">Protease</keyword>
<keyword evidence="10 13" id="KW-1133">Transmembrane helix</keyword>
<evidence type="ECO:0000256" key="8">
    <source>
        <dbReference type="ARBA" id="ARBA00022801"/>
    </source>
</evidence>
<evidence type="ECO:0000256" key="5">
    <source>
        <dbReference type="ARBA" id="ARBA00022640"/>
    </source>
</evidence>
<dbReference type="GO" id="GO:0009507">
    <property type="term" value="C:chloroplast"/>
    <property type="evidence" value="ECO:0007669"/>
    <property type="project" value="UniProtKB-SubCell"/>
</dbReference>
<dbReference type="GO" id="GO:0008237">
    <property type="term" value="F:metallopeptidase activity"/>
    <property type="evidence" value="ECO:0007669"/>
    <property type="project" value="UniProtKB-KW"/>
</dbReference>
<dbReference type="GO" id="GO:0006508">
    <property type="term" value="P:proteolysis"/>
    <property type="evidence" value="ECO:0007669"/>
    <property type="project" value="UniProtKB-KW"/>
</dbReference>
<evidence type="ECO:0000256" key="9">
    <source>
        <dbReference type="ARBA" id="ARBA00022946"/>
    </source>
</evidence>
<reference evidence="14 15" key="1">
    <citation type="submission" date="2017-08" db="EMBL/GenBank/DDBJ databases">
        <title>Acidophilic green algal genome provides insights into adaptation to an acidic environment.</title>
        <authorList>
            <person name="Hirooka S."/>
            <person name="Hirose Y."/>
            <person name="Kanesaki Y."/>
            <person name="Higuchi S."/>
            <person name="Fujiwara T."/>
            <person name="Onuma R."/>
            <person name="Era A."/>
            <person name="Ohbayashi R."/>
            <person name="Uzuka A."/>
            <person name="Nozaki H."/>
            <person name="Yoshikawa H."/>
            <person name="Miyagishima S.Y."/>
        </authorList>
    </citation>
    <scope>NUCLEOTIDE SEQUENCE [LARGE SCALE GENOMIC DNA]</scope>
    <source>
        <strain evidence="14 15">NIES-2499</strain>
    </source>
</reference>
<dbReference type="STRING" id="1157962.A0A250X4F4"/>
<accession>A0A250X4F4</accession>
<comment type="caution">
    <text evidence="14">The sequence shown here is derived from an EMBL/GenBank/DDBJ whole genome shotgun (WGS) entry which is preliminary data.</text>
</comment>
<dbReference type="EMBL" id="BEGY01000028">
    <property type="protein sequence ID" value="GAX77964.1"/>
    <property type="molecule type" value="Genomic_DNA"/>
</dbReference>
<keyword evidence="11" id="KW-0482">Metalloprotease</keyword>
<evidence type="ECO:0000256" key="10">
    <source>
        <dbReference type="ARBA" id="ARBA00022989"/>
    </source>
</evidence>
<dbReference type="PANTHER" id="PTHR31412:SF0">
    <property type="entry name" value="ZINC METALLOPROTEASE EGY1, CHLOROPLASTIC-RELATED"/>
    <property type="match status" value="1"/>
</dbReference>
<keyword evidence="15" id="KW-1185">Reference proteome</keyword>
<name>A0A250X4F4_9CHLO</name>
<feature type="transmembrane region" description="Helical" evidence="13">
    <location>
        <begin position="81"/>
        <end position="99"/>
    </location>
</feature>
<dbReference type="Proteomes" id="UP000232323">
    <property type="component" value="Unassembled WGS sequence"/>
</dbReference>
<keyword evidence="12 13" id="KW-0472">Membrane</keyword>
<dbReference type="PANTHER" id="PTHR31412">
    <property type="entry name" value="ZINC METALLOPROTEASE EGY1"/>
    <property type="match status" value="1"/>
</dbReference>
<evidence type="ECO:0000313" key="15">
    <source>
        <dbReference type="Proteomes" id="UP000232323"/>
    </source>
</evidence>
<evidence type="ECO:0000313" key="14">
    <source>
        <dbReference type="EMBL" id="GAX77964.1"/>
    </source>
</evidence>
<evidence type="ECO:0000256" key="2">
    <source>
        <dbReference type="ARBA" id="ARBA00004229"/>
    </source>
</evidence>
<keyword evidence="7 13" id="KW-0812">Transmembrane</keyword>
<evidence type="ECO:0000256" key="12">
    <source>
        <dbReference type="ARBA" id="ARBA00023136"/>
    </source>
</evidence>
<dbReference type="AlphaFoldDB" id="A0A250X4F4"/>
<evidence type="ECO:0000256" key="11">
    <source>
        <dbReference type="ARBA" id="ARBA00023049"/>
    </source>
</evidence>
<evidence type="ECO:0000256" key="6">
    <source>
        <dbReference type="ARBA" id="ARBA00022670"/>
    </source>
</evidence>
<proteinExistence type="inferred from homology"/>
<keyword evidence="9" id="KW-0809">Transit peptide</keyword>
<comment type="similarity">
    <text evidence="3">Belongs to the peptidase M50B family.</text>
</comment>
<evidence type="ECO:0000256" key="7">
    <source>
        <dbReference type="ARBA" id="ARBA00022692"/>
    </source>
</evidence>
<keyword evidence="4" id="KW-0150">Chloroplast</keyword>
<sequence length="115" mass="12412">MWPQIPRDEEVPMWPSKRPQIHAAYGRKSLSLASFFSYLGLGLGLLGSTLALPFGLYVIITQRTAEKYIRDSVSTAGQEREAATLVALLTAILVLLPLAPELAASLGVGSTNPFI</sequence>
<evidence type="ECO:0000256" key="13">
    <source>
        <dbReference type="SAM" id="Phobius"/>
    </source>
</evidence>
<gene>
    <name evidence="14" type="ORF">CEUSTIGMA_g5406.t1</name>
</gene>
<comment type="subcellular location">
    <subcellularLocation>
        <location evidence="1">Membrane</location>
        <topology evidence="1">Multi-pass membrane protein</topology>
    </subcellularLocation>
    <subcellularLocation>
        <location evidence="2">Plastid</location>
        <location evidence="2">Chloroplast</location>
    </subcellularLocation>
</comment>
<feature type="transmembrane region" description="Helical" evidence="13">
    <location>
        <begin position="35"/>
        <end position="60"/>
    </location>
</feature>
<organism evidence="14 15">
    <name type="scientific">Chlamydomonas eustigma</name>
    <dbReference type="NCBI Taxonomy" id="1157962"/>
    <lineage>
        <taxon>Eukaryota</taxon>
        <taxon>Viridiplantae</taxon>
        <taxon>Chlorophyta</taxon>
        <taxon>core chlorophytes</taxon>
        <taxon>Chlorophyceae</taxon>
        <taxon>CS clade</taxon>
        <taxon>Chlamydomonadales</taxon>
        <taxon>Chlamydomonadaceae</taxon>
        <taxon>Chlamydomonas</taxon>
    </lineage>
</organism>
<keyword evidence="5" id="KW-0934">Plastid</keyword>
<evidence type="ECO:0000256" key="4">
    <source>
        <dbReference type="ARBA" id="ARBA00022528"/>
    </source>
</evidence>